<dbReference type="InterPro" id="IPR036594">
    <property type="entry name" value="Meth_synthase_dom"/>
</dbReference>
<dbReference type="Pfam" id="PF02310">
    <property type="entry name" value="B12-binding"/>
    <property type="match status" value="1"/>
</dbReference>
<evidence type="ECO:0000259" key="4">
    <source>
        <dbReference type="PROSITE" id="PS51332"/>
    </source>
</evidence>
<feature type="domain" description="B12-binding" evidence="4">
    <location>
        <begin position="84"/>
        <end position="221"/>
    </location>
</feature>
<evidence type="ECO:0000313" key="6">
    <source>
        <dbReference type="EMBL" id="AUX10089.1"/>
    </source>
</evidence>
<dbReference type="PROSITE" id="PS51337">
    <property type="entry name" value="B12_BINDING_NTER"/>
    <property type="match status" value="1"/>
</dbReference>
<keyword evidence="6" id="KW-0489">Methyltransferase</keyword>
<accession>A0A343TLW7</accession>
<dbReference type="PROSITE" id="PS51332">
    <property type="entry name" value="B12_BINDING"/>
    <property type="match status" value="1"/>
</dbReference>
<proteinExistence type="inferred from homology"/>
<evidence type="ECO:0000256" key="1">
    <source>
        <dbReference type="ARBA" id="ARBA00010854"/>
    </source>
</evidence>
<dbReference type="PANTHER" id="PTHR45833">
    <property type="entry name" value="METHIONINE SYNTHASE"/>
    <property type="match status" value="1"/>
</dbReference>
<dbReference type="GO" id="GO:0005829">
    <property type="term" value="C:cytosol"/>
    <property type="evidence" value="ECO:0007669"/>
    <property type="project" value="TreeGrafter"/>
</dbReference>
<dbReference type="SUPFAM" id="SSF47644">
    <property type="entry name" value="Methionine synthase domain"/>
    <property type="match status" value="1"/>
</dbReference>
<dbReference type="InterPro" id="IPR036724">
    <property type="entry name" value="Cobalamin-bd_sf"/>
</dbReference>
<dbReference type="GO" id="GO:0008705">
    <property type="term" value="F:methionine synthase activity"/>
    <property type="evidence" value="ECO:0007669"/>
    <property type="project" value="UniProtKB-EC"/>
</dbReference>
<evidence type="ECO:0000256" key="2">
    <source>
        <dbReference type="ARBA" id="ARBA00022723"/>
    </source>
</evidence>
<gene>
    <name evidence="6" type="ORF">AArcSl_2468</name>
</gene>
<dbReference type="SMART" id="SM01018">
    <property type="entry name" value="B12-binding_2"/>
    <property type="match status" value="1"/>
</dbReference>
<dbReference type="Proteomes" id="UP000263012">
    <property type="component" value="Chromosome"/>
</dbReference>
<organism evidence="6 7">
    <name type="scientific">Halalkaliarchaeum desulfuricum</name>
    <dbReference type="NCBI Taxonomy" id="2055893"/>
    <lineage>
        <taxon>Archaea</taxon>
        <taxon>Methanobacteriati</taxon>
        <taxon>Methanobacteriota</taxon>
        <taxon>Stenosarchaea group</taxon>
        <taxon>Halobacteria</taxon>
        <taxon>Halobacteriales</taxon>
        <taxon>Haloferacaceae</taxon>
        <taxon>Halalkaliarchaeum</taxon>
    </lineage>
</organism>
<dbReference type="InterPro" id="IPR006158">
    <property type="entry name" value="Cobalamin-bd"/>
</dbReference>
<dbReference type="Pfam" id="PF02607">
    <property type="entry name" value="B12-binding_2"/>
    <property type="match status" value="1"/>
</dbReference>
<dbReference type="GO" id="GO:0031419">
    <property type="term" value="F:cobalamin binding"/>
    <property type="evidence" value="ECO:0007669"/>
    <property type="project" value="InterPro"/>
</dbReference>
<dbReference type="KEGG" id="hdf:AArcSl_2468"/>
<protein>
    <submittedName>
        <fullName evidence="6">5-methyltetrahydrofolate--homocysteine methyltransferase</fullName>
        <ecNumber evidence="6">2.1.1.13</ecNumber>
    </submittedName>
</protein>
<keyword evidence="2" id="KW-0479">Metal-binding</keyword>
<dbReference type="GO" id="GO:0046653">
    <property type="term" value="P:tetrahydrofolate metabolic process"/>
    <property type="evidence" value="ECO:0007669"/>
    <property type="project" value="TreeGrafter"/>
</dbReference>
<dbReference type="InterPro" id="IPR050554">
    <property type="entry name" value="Met_Synthase/Corrinoid"/>
</dbReference>
<evidence type="ECO:0000259" key="5">
    <source>
        <dbReference type="PROSITE" id="PS51337"/>
    </source>
</evidence>
<dbReference type="EC" id="2.1.1.13" evidence="6"/>
<sequence>MDDLVHALAELEEERAVQIAEERLDAGEDPLDILDDLKKGMRIVGDRYEAEDYFIPDLMYAGDIIEQISGLIQEELPEQEEDTVGTVVLGTVKDDIHDIGKDLVYFMFDLNGFDVIDLGIDVPVETFVDAVEEHDPDIVALSGFLTAAFDSMKETVEALEETGLIEEFEEDGLREGRKVMIGGGQITDDVREYVRADGFETDAPGGVKLAKEWLQAEAEVV</sequence>
<dbReference type="SUPFAM" id="SSF52242">
    <property type="entry name" value="Cobalamin (vitamin B12)-binding domain"/>
    <property type="match status" value="1"/>
</dbReference>
<dbReference type="GO" id="GO:0032259">
    <property type="term" value="P:methylation"/>
    <property type="evidence" value="ECO:0007669"/>
    <property type="project" value="UniProtKB-KW"/>
</dbReference>
<dbReference type="Gene3D" id="3.40.50.280">
    <property type="entry name" value="Cobalamin-binding domain"/>
    <property type="match status" value="1"/>
</dbReference>
<feature type="domain" description="B12-binding N-terminal" evidence="5">
    <location>
        <begin position="1"/>
        <end position="84"/>
    </location>
</feature>
<dbReference type="EMBL" id="CP025066">
    <property type="protein sequence ID" value="AUX10089.1"/>
    <property type="molecule type" value="Genomic_DNA"/>
</dbReference>
<dbReference type="Gene3D" id="1.10.1240.10">
    <property type="entry name" value="Methionine synthase domain"/>
    <property type="match status" value="1"/>
</dbReference>
<dbReference type="GO" id="GO:0050667">
    <property type="term" value="P:homocysteine metabolic process"/>
    <property type="evidence" value="ECO:0007669"/>
    <property type="project" value="TreeGrafter"/>
</dbReference>
<evidence type="ECO:0000313" key="7">
    <source>
        <dbReference type="Proteomes" id="UP000263012"/>
    </source>
</evidence>
<dbReference type="GO" id="GO:0046872">
    <property type="term" value="F:metal ion binding"/>
    <property type="evidence" value="ECO:0007669"/>
    <property type="project" value="UniProtKB-KW"/>
</dbReference>
<dbReference type="InterPro" id="IPR003759">
    <property type="entry name" value="Cbl-bd_cap"/>
</dbReference>
<evidence type="ECO:0000256" key="3">
    <source>
        <dbReference type="ARBA" id="ARBA00023285"/>
    </source>
</evidence>
<keyword evidence="6" id="KW-0808">Transferase</keyword>
<keyword evidence="7" id="KW-1185">Reference proteome</keyword>
<name>A0A343TLW7_9EURY</name>
<dbReference type="PANTHER" id="PTHR45833:SF1">
    <property type="entry name" value="METHIONINE SYNTHASE"/>
    <property type="match status" value="1"/>
</dbReference>
<comment type="similarity">
    <text evidence="1">Belongs to the methylamine corrinoid protein family.</text>
</comment>
<keyword evidence="3" id="KW-0170">Cobalt</keyword>
<reference evidence="7" key="1">
    <citation type="submission" date="2017-11" db="EMBL/GenBank/DDBJ databases">
        <title>Phenotypic and genomic properties of facultatively anaerobic sulfur-reducing natronoarchaea from hypersaline soda lakes.</title>
        <authorList>
            <person name="Sorokin D.Y."/>
            <person name="Kublanov I.V."/>
            <person name="Roman P."/>
            <person name="Sinninghe Damste J.S."/>
            <person name="Golyshin P.N."/>
            <person name="Rojo D."/>
            <person name="Ciordia S."/>
            <person name="Mena M.D.C."/>
            <person name="Ferrer M."/>
            <person name="Messina E."/>
            <person name="Smedile F."/>
            <person name="La Spada G."/>
            <person name="La Cono V."/>
            <person name="Yakimov M.M."/>
        </authorList>
    </citation>
    <scope>NUCLEOTIDE SEQUENCE [LARGE SCALE GENOMIC DNA]</scope>
    <source>
        <strain evidence="7">AArc-Sl</strain>
    </source>
</reference>
<dbReference type="AlphaFoldDB" id="A0A343TLW7"/>